<evidence type="ECO:0000313" key="2">
    <source>
        <dbReference type="Proteomes" id="UP000796761"/>
    </source>
</evidence>
<dbReference type="Proteomes" id="UP000796761">
    <property type="component" value="Unassembled WGS sequence"/>
</dbReference>
<evidence type="ECO:0000313" key="1">
    <source>
        <dbReference type="EMBL" id="TRZ16758.1"/>
    </source>
</evidence>
<comment type="caution">
    <text evidence="1">The sequence shown here is derived from an EMBL/GenBank/DDBJ whole genome shotgun (WGS) entry which is preliminary data.</text>
</comment>
<protein>
    <submittedName>
        <fullName evidence="1">Uncharacterized protein</fullName>
    </submittedName>
</protein>
<keyword evidence="2" id="KW-1185">Reference proteome</keyword>
<sequence>MVRHWQGLSREVVESPSWQVSKEWLDVAFSALVWVTRKVGNEDHFLINNFGKTMTYITDHSQICLHKQNICATGCQEYGKGYRESVLCRAAEGSGDAQCEEKESQEDLVALHSSLTGGAARSVRLFSQGTRGRKKGNSFKLCQERFRLDIRRNFFTERVVRHWQGLSREVVESPSLEVSMEQLHVALSVWMTRAAEKDFGFSVDVSLKEKRATGLEGEEDIIFIF</sequence>
<organism evidence="1 2">
    <name type="scientific">Zosterops borbonicus</name>
    <dbReference type="NCBI Taxonomy" id="364589"/>
    <lineage>
        <taxon>Eukaryota</taxon>
        <taxon>Metazoa</taxon>
        <taxon>Chordata</taxon>
        <taxon>Craniata</taxon>
        <taxon>Vertebrata</taxon>
        <taxon>Euteleostomi</taxon>
        <taxon>Archelosauria</taxon>
        <taxon>Archosauria</taxon>
        <taxon>Dinosauria</taxon>
        <taxon>Saurischia</taxon>
        <taxon>Theropoda</taxon>
        <taxon>Coelurosauria</taxon>
        <taxon>Aves</taxon>
        <taxon>Neognathae</taxon>
        <taxon>Neoaves</taxon>
        <taxon>Telluraves</taxon>
        <taxon>Australaves</taxon>
        <taxon>Passeriformes</taxon>
        <taxon>Sylvioidea</taxon>
        <taxon>Zosteropidae</taxon>
        <taxon>Zosterops</taxon>
    </lineage>
</organism>
<reference evidence="1" key="1">
    <citation type="submission" date="2019-04" db="EMBL/GenBank/DDBJ databases">
        <title>Genome assembly of Zosterops borbonicus 15179.</title>
        <authorList>
            <person name="Leroy T."/>
            <person name="Anselmetti Y."/>
            <person name="Tilak M.-K."/>
            <person name="Nabholz B."/>
        </authorList>
    </citation>
    <scope>NUCLEOTIDE SEQUENCE</scope>
    <source>
        <strain evidence="1">HGM_15179</strain>
        <tissue evidence="1">Muscle</tissue>
    </source>
</reference>
<dbReference type="OrthoDB" id="276744at2759"/>
<name>A0A8K1LKB6_9PASS</name>
<proteinExistence type="predicted"/>
<dbReference type="EMBL" id="SWJQ01000297">
    <property type="protein sequence ID" value="TRZ16758.1"/>
    <property type="molecule type" value="Genomic_DNA"/>
</dbReference>
<dbReference type="AlphaFoldDB" id="A0A8K1LKB6"/>
<gene>
    <name evidence="1" type="ORF">HGM15179_010353</name>
</gene>
<accession>A0A8K1LKB6</accession>